<sequence>MTAAIAFMLITRASWYRASSGARRARAQEPGVALKPATHNHVVIAKLALTSDQLDQRGRTAEVAPQNLAEVTQLGRNQRPLVLLGDGRVRLEQHHADQVQEARAEGPAAVHVLQQLHPARLHGVLQSVREPEPNGHVQLHLRPRKDPGNGPNLPNPPVLRALGRPRTNVHETHLAHRGERGEVVGEAHGVPDHLAVRTVGYLRHFVPEPRPLRLHRDAVGVDVEPDARGQVVLHGSGAVVRHREHVPDRLALHREPEVVVERPPRLRHDRLVQRPAAPRDGAAPPVEVVHGDALALRDGKQHLLRLRNAFLAQSRTHLVELPRGGQPPPVLPRVGVPDHDLLRVPVVPRNVPPVPPLAEQPLHDGARRPQRPYGLQQRHHPDALVR</sequence>
<evidence type="ECO:0000313" key="3">
    <source>
        <dbReference type="Proteomes" id="UP001497744"/>
    </source>
</evidence>
<name>A0AAV4LYG0_BABCB</name>
<dbReference type="Proteomes" id="UP001497744">
    <property type="component" value="Unassembled WGS sequence"/>
</dbReference>
<gene>
    <name evidence="2" type="ORF">BcabD6B2_40820</name>
</gene>
<organism evidence="2 3">
    <name type="scientific">Babesia caballi</name>
    <dbReference type="NCBI Taxonomy" id="5871"/>
    <lineage>
        <taxon>Eukaryota</taxon>
        <taxon>Sar</taxon>
        <taxon>Alveolata</taxon>
        <taxon>Apicomplexa</taxon>
        <taxon>Aconoidasida</taxon>
        <taxon>Piroplasmida</taxon>
        <taxon>Babesiidae</taxon>
        <taxon>Babesia</taxon>
    </lineage>
</organism>
<feature type="region of interest" description="Disordered" evidence="1">
    <location>
        <begin position="347"/>
        <end position="386"/>
    </location>
</feature>
<reference evidence="2 3" key="1">
    <citation type="submission" date="2021-06" db="EMBL/GenBank/DDBJ databases">
        <title>Genome sequence of Babesia caballi.</title>
        <authorList>
            <person name="Yamagishi J."/>
            <person name="Kidaka T."/>
            <person name="Ochi A."/>
        </authorList>
    </citation>
    <scope>NUCLEOTIDE SEQUENCE [LARGE SCALE GENOMIC DNA]</scope>
    <source>
        <strain evidence="2">USDA-D6B2</strain>
    </source>
</reference>
<proteinExistence type="predicted"/>
<evidence type="ECO:0000313" key="2">
    <source>
        <dbReference type="EMBL" id="GIX64647.1"/>
    </source>
</evidence>
<keyword evidence="3" id="KW-1185">Reference proteome</keyword>
<dbReference type="EMBL" id="BPLF01000003">
    <property type="protein sequence ID" value="GIX64647.1"/>
    <property type="molecule type" value="Genomic_DNA"/>
</dbReference>
<comment type="caution">
    <text evidence="2">The sequence shown here is derived from an EMBL/GenBank/DDBJ whole genome shotgun (WGS) entry which is preliminary data.</text>
</comment>
<dbReference type="GeneID" id="94196128"/>
<accession>A0AAV4LYG0</accession>
<dbReference type="AlphaFoldDB" id="A0AAV4LYG0"/>
<evidence type="ECO:0000256" key="1">
    <source>
        <dbReference type="SAM" id="MobiDB-lite"/>
    </source>
</evidence>
<protein>
    <submittedName>
        <fullName evidence="2">tRNA N6-adenosine threonylcarbamoyltransferase, mitochondrial, putative</fullName>
    </submittedName>
</protein>
<dbReference type="RefSeq" id="XP_067716716.1">
    <property type="nucleotide sequence ID" value="XM_067860615.1"/>
</dbReference>